<evidence type="ECO:0000256" key="1">
    <source>
        <dbReference type="SAM" id="Phobius"/>
    </source>
</evidence>
<accession>A0A382ZJV2</accession>
<feature type="transmembrane region" description="Helical" evidence="1">
    <location>
        <begin position="27"/>
        <end position="48"/>
    </location>
</feature>
<keyword evidence="1" id="KW-0812">Transmembrane</keyword>
<dbReference type="AlphaFoldDB" id="A0A382ZJV2"/>
<dbReference type="EMBL" id="UINC01184579">
    <property type="protein sequence ID" value="SVD95856.1"/>
    <property type="molecule type" value="Genomic_DNA"/>
</dbReference>
<evidence type="ECO:0000313" key="2">
    <source>
        <dbReference type="EMBL" id="SVD95856.1"/>
    </source>
</evidence>
<sequence length="58" mass="6744">MIQMLYATPLKQNYIVNSVIMNRKVSILFILLMILTVACVENLIFIQLHPDGQSYLKF</sequence>
<proteinExistence type="predicted"/>
<name>A0A382ZJV2_9ZZZZ</name>
<organism evidence="2">
    <name type="scientific">marine metagenome</name>
    <dbReference type="NCBI Taxonomy" id="408172"/>
    <lineage>
        <taxon>unclassified sequences</taxon>
        <taxon>metagenomes</taxon>
        <taxon>ecological metagenomes</taxon>
    </lineage>
</organism>
<keyword evidence="1" id="KW-1133">Transmembrane helix</keyword>
<gene>
    <name evidence="2" type="ORF">METZ01_LOCUS448710</name>
</gene>
<protein>
    <submittedName>
        <fullName evidence="2">Uncharacterized protein</fullName>
    </submittedName>
</protein>
<feature type="non-terminal residue" evidence="2">
    <location>
        <position position="58"/>
    </location>
</feature>
<keyword evidence="1" id="KW-0472">Membrane</keyword>
<reference evidence="2" key="1">
    <citation type="submission" date="2018-05" db="EMBL/GenBank/DDBJ databases">
        <authorList>
            <person name="Lanie J.A."/>
            <person name="Ng W.-L."/>
            <person name="Kazmierczak K.M."/>
            <person name="Andrzejewski T.M."/>
            <person name="Davidsen T.M."/>
            <person name="Wayne K.J."/>
            <person name="Tettelin H."/>
            <person name="Glass J.I."/>
            <person name="Rusch D."/>
            <person name="Podicherti R."/>
            <person name="Tsui H.-C.T."/>
            <person name="Winkler M.E."/>
        </authorList>
    </citation>
    <scope>NUCLEOTIDE SEQUENCE</scope>
</reference>